<dbReference type="PANTHER" id="PTHR40094">
    <property type="entry name" value="ALPHA-2-MACROGLOBULIN HOMOLOG"/>
    <property type="match status" value="1"/>
</dbReference>
<protein>
    <recommendedName>
        <fullName evidence="11">Alpha-2-macroglobulin family protein</fullName>
    </recommendedName>
</protein>
<evidence type="ECO:0000256" key="1">
    <source>
        <dbReference type="ARBA" id="ARBA00010556"/>
    </source>
</evidence>
<accession>A0A975WEK5</accession>
<keyword evidence="4" id="KW-1015">Disulfide bond</keyword>
<feature type="domain" description="Alpha-2-macroglobulin" evidence="8">
    <location>
        <begin position="1159"/>
        <end position="1248"/>
    </location>
</feature>
<evidence type="ECO:0000256" key="2">
    <source>
        <dbReference type="ARBA" id="ARBA00022729"/>
    </source>
</evidence>
<dbReference type="InterPro" id="IPR041246">
    <property type="entry name" value="Bact_MG10"/>
</dbReference>
<dbReference type="InterPro" id="IPR011626">
    <property type="entry name" value="Alpha-macroglobulin_TED"/>
</dbReference>
<dbReference type="SMART" id="SM01419">
    <property type="entry name" value="Thiol-ester_cl"/>
    <property type="match status" value="1"/>
</dbReference>
<dbReference type="Pfam" id="PF07703">
    <property type="entry name" value="A2M_BRD"/>
    <property type="match status" value="1"/>
</dbReference>
<dbReference type="Gene3D" id="2.60.40.1930">
    <property type="match status" value="1"/>
</dbReference>
<dbReference type="Pfam" id="PF17972">
    <property type="entry name" value="bMG5"/>
    <property type="match status" value="1"/>
</dbReference>
<dbReference type="GO" id="GO:0005615">
    <property type="term" value="C:extracellular space"/>
    <property type="evidence" value="ECO:0007669"/>
    <property type="project" value="InterPro"/>
</dbReference>
<dbReference type="SUPFAM" id="SSF48239">
    <property type="entry name" value="Terpenoid cyclases/Protein prenyltransferases"/>
    <property type="match status" value="1"/>
</dbReference>
<dbReference type="Pfam" id="PF00024">
    <property type="entry name" value="PAN_1"/>
    <property type="match status" value="1"/>
</dbReference>
<dbReference type="SMART" id="SM01360">
    <property type="entry name" value="A2M"/>
    <property type="match status" value="1"/>
</dbReference>
<dbReference type="InterPro" id="IPR000177">
    <property type="entry name" value="Apple"/>
</dbReference>
<keyword evidence="2 5" id="KW-0732">Signal</keyword>
<evidence type="ECO:0000256" key="3">
    <source>
        <dbReference type="ARBA" id="ARBA00022737"/>
    </source>
</evidence>
<dbReference type="SMART" id="SM01359">
    <property type="entry name" value="A2M_N_2"/>
    <property type="match status" value="1"/>
</dbReference>
<feature type="domain" description="Apple" evidence="6">
    <location>
        <begin position="30"/>
        <end position="92"/>
    </location>
</feature>
<feature type="domain" description="Alpha-2-macroglobulin bait region" evidence="7">
    <location>
        <begin position="953"/>
        <end position="1097"/>
    </location>
</feature>
<keyword evidence="10" id="KW-1185">Reference proteome</keyword>
<dbReference type="CDD" id="cd01100">
    <property type="entry name" value="APPLE_Factor_XI_like"/>
    <property type="match status" value="1"/>
</dbReference>
<dbReference type="Pfam" id="PF01835">
    <property type="entry name" value="MG2"/>
    <property type="match status" value="1"/>
</dbReference>
<dbReference type="GeneID" id="80820711"/>
<evidence type="ECO:0000313" key="9">
    <source>
        <dbReference type="EMBL" id="SEK07820.1"/>
    </source>
</evidence>
<dbReference type="RefSeq" id="WP_074839527.1">
    <property type="nucleotide sequence ID" value="NZ_FNYY01000025.1"/>
</dbReference>
<dbReference type="InterPro" id="IPR003609">
    <property type="entry name" value="Pan_app"/>
</dbReference>
<dbReference type="Pfam" id="PF07678">
    <property type="entry name" value="TED_complement"/>
    <property type="match status" value="1"/>
</dbReference>
<dbReference type="CDD" id="cd02891">
    <property type="entry name" value="A2M_like"/>
    <property type="match status" value="1"/>
</dbReference>
<feature type="signal peptide" evidence="5">
    <location>
        <begin position="1"/>
        <end position="19"/>
    </location>
</feature>
<comment type="caution">
    <text evidence="9">The sequence shown here is derived from an EMBL/GenBank/DDBJ whole genome shotgun (WGS) entry which is preliminary data.</text>
</comment>
<evidence type="ECO:0000256" key="5">
    <source>
        <dbReference type="SAM" id="SignalP"/>
    </source>
</evidence>
<dbReference type="GO" id="GO:0004866">
    <property type="term" value="F:endopeptidase inhibitor activity"/>
    <property type="evidence" value="ECO:0007669"/>
    <property type="project" value="InterPro"/>
</dbReference>
<organism evidence="9 10">
    <name type="scientific">Marinovum algicola</name>
    <dbReference type="NCBI Taxonomy" id="42444"/>
    <lineage>
        <taxon>Bacteria</taxon>
        <taxon>Pseudomonadati</taxon>
        <taxon>Pseudomonadota</taxon>
        <taxon>Alphaproteobacteria</taxon>
        <taxon>Rhodobacterales</taxon>
        <taxon>Roseobacteraceae</taxon>
        <taxon>Marinovum</taxon>
    </lineage>
</organism>
<dbReference type="Pfam" id="PF00207">
    <property type="entry name" value="A2M"/>
    <property type="match status" value="1"/>
</dbReference>
<comment type="similarity">
    <text evidence="1">Belongs to the protease inhibitor I39 (alpha-2-macroglobulin) family. Bacterial alpha-2-macroglobulin subfamily.</text>
</comment>
<proteinExistence type="inferred from homology"/>
<dbReference type="InterPro" id="IPR026284">
    <property type="entry name" value="A2MG_proteobact"/>
</dbReference>
<dbReference type="PIRSF" id="PIRSF038980">
    <property type="entry name" value="A2M_bac"/>
    <property type="match status" value="1"/>
</dbReference>
<dbReference type="InterPro" id="IPR041462">
    <property type="entry name" value="Bact_A2M_MG6"/>
</dbReference>
<dbReference type="InterPro" id="IPR049120">
    <property type="entry name" value="A2M_bMG2"/>
</dbReference>
<dbReference type="Pfam" id="PF11974">
    <property type="entry name" value="bMG3"/>
    <property type="match status" value="1"/>
</dbReference>
<evidence type="ECO:0008006" key="11">
    <source>
        <dbReference type="Google" id="ProtNLM"/>
    </source>
</evidence>
<dbReference type="InterPro" id="IPR002890">
    <property type="entry name" value="MG2"/>
</dbReference>
<feature type="chain" id="PRO_5036849226" description="Alpha-2-macroglobulin family protein" evidence="5">
    <location>
        <begin position="20"/>
        <end position="1811"/>
    </location>
</feature>
<dbReference type="GO" id="GO:0006508">
    <property type="term" value="P:proteolysis"/>
    <property type="evidence" value="ECO:0007669"/>
    <property type="project" value="InterPro"/>
</dbReference>
<dbReference type="Gene3D" id="1.50.10.20">
    <property type="match status" value="1"/>
</dbReference>
<evidence type="ECO:0000259" key="8">
    <source>
        <dbReference type="SMART" id="SM01360"/>
    </source>
</evidence>
<dbReference type="InterPro" id="IPR011625">
    <property type="entry name" value="A2M_N_BRD"/>
</dbReference>
<dbReference type="InterPro" id="IPR041203">
    <property type="entry name" value="Bact_A2M_MG5"/>
</dbReference>
<reference evidence="9 10" key="1">
    <citation type="submission" date="2016-10" db="EMBL/GenBank/DDBJ databases">
        <authorList>
            <person name="Varghese N."/>
            <person name="Submissions S."/>
        </authorList>
    </citation>
    <scope>NUCLEOTIDE SEQUENCE [LARGE SCALE GENOMIC DNA]</scope>
    <source>
        <strain evidence="9 10">FF3</strain>
    </source>
</reference>
<dbReference type="Gene3D" id="3.50.4.10">
    <property type="entry name" value="Hepatocyte Growth Factor"/>
    <property type="match status" value="1"/>
</dbReference>
<dbReference type="Pfam" id="PF17973">
    <property type="entry name" value="bMG10"/>
    <property type="match status" value="1"/>
</dbReference>
<sequence>MRRFLFALSLVTLAVPALAEDILPDRRVVVSRDIDFFGSDLQALFDTSLEACQRICLSDSACAAFTFNSRSNACFPKTSVSERQAYEGAISAIVVPTDPEVMARAEPRAGDLAFLPRADLDAALAQAEGLGQRHMGGKWTVEVLLTAAREKEAEGDLGNALHWTGAALAQSDAADLWVEYARLALAIGAAADRSSEQRQLADSAVAAGVNGYLRAPAEAGRVAALLVLAEALEAAGRGKEMVPTLRLAEALLPRADVVAALDDAIGKYGFRVTDHRVESDRAEPRICAAFSEDLLRAGLDYTPYVRLPDPGLVVSATEREICVGGVAHGTRYAITLRAGLPAASGERLTRDVTLTQYIRDRAPAVTFKGRAYVLPRSQDAGLPIETVNLSEVDLTLRRVSDRNLLRAIQDSYFGAPMGYYTERRFEREVGETIWQGTGEVDQQLNRDVTTRLPMGAVLADQPPGIYALTARVPGEDEYSDNSATQWFVLSDLGLASLSGTDGLHVFIRGLGDARARDGVAVQLVSQANRVLAEARTDAAGHVRFDPGLTRGTQGAAPALLVAKTADDIAFLSLTDPAFDLSDRGVEGRAPAGPVDVFLATDRGAYRAGEVIYATALARDARARAIEGLPLVAVLTRPDGVEYARHLSQAPRAGGHVFEMPLGTTVPRGTWRIALHSDPEAPALATRSVLVEDFLPERIDFDLSLPEGRVTLADSPELTIDARYLFGAPGADLPAEVRVRLSRAEAIDGWEGYRFGRHDVAFDPRTRYLEGDLRTDAAGRLTTPLSFPEIDGAAADLPMQAQVVVSLSEGSGRPVERRLTRALAAAGPVIGIKPQFDGVVQEGGEARFRLIGLDARGQPAALPVKWTLNRVRTRYEWYRLHGEWNWEPVVTRTEAASGEVTLGAIPVEIGADVDWGNYELVVERQGDDGYVAASTDFWAGWYAPADATETPDMLELSLDKPAYRPGETATLRLVPRYAGTALITVMSHRVIDMQSIAVSEGENTVALPVTDDWGAGAYVTATVIRPMDAPSGQAPARALGLAHAGIDPGARALDVSLITGETSAPRGPLRAQVQVDGIAEGETAYVTVAATDLGILNITGFQSPDPRGHYFGQRKLGVEMRDLYGRLINGLDGAMGRVRSGGDAGEAGRYDSPPPTEELVALFSGPVQVGPEGRAELTFDIPEFNGTVRLAAVAWSPTGVGQAERDVLVRDPVVVSASLPRFLAPGDSSRMLLEITHAEGPAGRIDLAVTGAGLGLDTGAIPESLMLGEQAKARVVVPLTAQAAGDHAITVALTTPAGQVLRKRLTVAVRNNDPEISETRRFSLAPGETFSFDDNVFAGLRPRGASALVSAGPLARFDAPRMLAALDRYPYGCTEQITSQAMPLLYMSSVAEAMGLTETTRIQTRIDSTVARILTRQAPNGAFGLWQAESGDFWLDAYVTDFLSRARAQGFAVPDQAFRQAMDNLGNRVNYAPDFDTGGEDIAYALMVLAREGSAAMGDLRYYADVKGRDFATPLAAAQLGAALAMYGDQTRADAMFRIAMDKLTPPSEAEPPLYRADYGTGLRDAAGLLSLAVAAGSSAVDRAALVQRIATARPELSTQEQAWSLLAAHAMVTEPAVSGILLDGEPVTGPLVRRFDGGAAPRSITNGGDQPTDVTLTTFGTPAGAVAAGGYGYRLERRYFTMEGAPVTGPVAMGTRLVTVLRVIPAEETGARLMIDDPLPAGFEIDNPNLLRSGDIRALDWLDPVPARHAEFRADRFLAAVEHDGAQAFELAYVVRAISPGDFHHPAAVVEDMYRPQYRARTASGRLTVTE</sequence>
<dbReference type="InterPro" id="IPR008930">
    <property type="entry name" value="Terpenoid_cyclase/PrenylTrfase"/>
</dbReference>
<dbReference type="PANTHER" id="PTHR40094:SF1">
    <property type="entry name" value="UBIQUITIN DOMAIN-CONTAINING PROTEIN"/>
    <property type="match status" value="1"/>
</dbReference>
<evidence type="ECO:0000259" key="7">
    <source>
        <dbReference type="SMART" id="SM01359"/>
    </source>
</evidence>
<dbReference type="Pfam" id="PF21142">
    <property type="entry name" value="A2M_bMG2"/>
    <property type="match status" value="1"/>
</dbReference>
<dbReference type="EMBL" id="FNYY01000025">
    <property type="protein sequence ID" value="SEK07820.1"/>
    <property type="molecule type" value="Genomic_DNA"/>
</dbReference>
<evidence type="ECO:0000259" key="6">
    <source>
        <dbReference type="SMART" id="SM00223"/>
    </source>
</evidence>
<keyword evidence="3" id="KW-0677">Repeat</keyword>
<evidence type="ECO:0000313" key="10">
    <source>
        <dbReference type="Proteomes" id="UP000182932"/>
    </source>
</evidence>
<dbReference type="InterPro" id="IPR051802">
    <property type="entry name" value="YfhM-like"/>
</dbReference>
<name>A0A975WEK5_9RHOB</name>
<dbReference type="InterPro" id="IPR047565">
    <property type="entry name" value="Alpha-macroglob_thiol-ester_cl"/>
</dbReference>
<gene>
    <name evidence="9" type="ORF">SAMN04487940_12526</name>
</gene>
<evidence type="ECO:0000256" key="4">
    <source>
        <dbReference type="ARBA" id="ARBA00023157"/>
    </source>
</evidence>
<dbReference type="InterPro" id="IPR001599">
    <property type="entry name" value="Macroglobln_a2"/>
</dbReference>
<dbReference type="InterPro" id="IPR021868">
    <property type="entry name" value="Alpha_2_Macroglob_MG3"/>
</dbReference>
<dbReference type="SMART" id="SM00223">
    <property type="entry name" value="APPLE"/>
    <property type="match status" value="1"/>
</dbReference>
<dbReference type="Proteomes" id="UP000182932">
    <property type="component" value="Unassembled WGS sequence"/>
</dbReference>
<dbReference type="Pfam" id="PF17962">
    <property type="entry name" value="bMG6"/>
    <property type="match status" value="1"/>
</dbReference>